<dbReference type="EMBL" id="CP014323">
    <property type="protein sequence ID" value="AMJ98551.1"/>
    <property type="molecule type" value="Genomic_DNA"/>
</dbReference>
<dbReference type="AlphaFoldDB" id="A0A126Q004"/>
<sequence>MNIRINRISNFLLKKINAVDHLDTLPKKTTIRTSSEQSAFISSIQSAMHTGASFNDAVSLVIDWAIEANNPLFNRNIGFARALGLFGSHNIPEVHINLILKALSIPPVNTSALSDGTEFAAQVGEDNLWKICKFFGVQRGFLIGETNHVHYVRHIAQNEVEKEIASKVREHGNFQPHNTLLAIDNMDNSGGGILLYLQQEMSVENEFLFKKFYCVGFLQSNYENFINSFADFLNKNWVRQRLISVSGVNFDLLYKGSSPISRS</sequence>
<organism evidence="1 2">
    <name type="scientific">Alteromonas macleodii</name>
    <name type="common">Pseudoalteromonas macleodii</name>
    <dbReference type="NCBI Taxonomy" id="28108"/>
    <lineage>
        <taxon>Bacteria</taxon>
        <taxon>Pseudomonadati</taxon>
        <taxon>Pseudomonadota</taxon>
        <taxon>Gammaproteobacteria</taxon>
        <taxon>Alteromonadales</taxon>
        <taxon>Alteromonadaceae</taxon>
        <taxon>Alteromonas/Salinimonas group</taxon>
        <taxon>Alteromonas</taxon>
    </lineage>
</organism>
<dbReference type="RefSeq" id="WP_061095090.1">
    <property type="nucleotide sequence ID" value="NZ_CP014323.1"/>
</dbReference>
<dbReference type="GeneID" id="56269330"/>
<evidence type="ECO:0000313" key="2">
    <source>
        <dbReference type="Proteomes" id="UP000063991"/>
    </source>
</evidence>
<evidence type="ECO:0000313" key="1">
    <source>
        <dbReference type="EMBL" id="AMJ98551.1"/>
    </source>
</evidence>
<gene>
    <name evidence="1" type="ORF">AVL55_10445</name>
</gene>
<reference evidence="1 2" key="1">
    <citation type="submission" date="2015-12" db="EMBL/GenBank/DDBJ databases">
        <authorList>
            <person name="Shamseldin A."/>
            <person name="Moawad H."/>
            <person name="Abd El-Rahim W.M."/>
            <person name="Sadowsky M.J."/>
        </authorList>
    </citation>
    <scope>NUCLEOTIDE SEQUENCE [LARGE SCALE GENOMIC DNA]</scope>
    <source>
        <strain evidence="1 2">D7</strain>
    </source>
</reference>
<proteinExistence type="predicted"/>
<dbReference type="Proteomes" id="UP000063991">
    <property type="component" value="Chromosome"/>
</dbReference>
<name>A0A126Q004_ALTMA</name>
<accession>A0A126Q004</accession>
<protein>
    <submittedName>
        <fullName evidence="1">Uncharacterized protein</fullName>
    </submittedName>
</protein>